<feature type="compositionally biased region" description="Polar residues" evidence="1">
    <location>
        <begin position="471"/>
        <end position="486"/>
    </location>
</feature>
<feature type="compositionally biased region" description="Acidic residues" evidence="1">
    <location>
        <begin position="112"/>
        <end position="131"/>
    </location>
</feature>
<dbReference type="GeneID" id="87955534"/>
<proteinExistence type="predicted"/>
<dbReference type="EMBL" id="CP141884">
    <property type="protein sequence ID" value="WRT66445.1"/>
    <property type="molecule type" value="Genomic_DNA"/>
</dbReference>
<dbReference type="RefSeq" id="XP_062791185.1">
    <property type="nucleotide sequence ID" value="XM_062935134.1"/>
</dbReference>
<gene>
    <name evidence="2" type="ORF">IL334_003403</name>
</gene>
<feature type="compositionally biased region" description="Acidic residues" evidence="1">
    <location>
        <begin position="220"/>
        <end position="235"/>
    </location>
</feature>
<evidence type="ECO:0008006" key="4">
    <source>
        <dbReference type="Google" id="ProtNLM"/>
    </source>
</evidence>
<evidence type="ECO:0000256" key="1">
    <source>
        <dbReference type="SAM" id="MobiDB-lite"/>
    </source>
</evidence>
<dbReference type="Proteomes" id="UP001329825">
    <property type="component" value="Chromosome 4"/>
</dbReference>
<name>A0ABZ1CXG4_9TREE</name>
<feature type="compositionally biased region" description="Acidic residues" evidence="1">
    <location>
        <begin position="155"/>
        <end position="175"/>
    </location>
</feature>
<dbReference type="InterPro" id="IPR013933">
    <property type="entry name" value="CRC_Rsc7/Swp82"/>
</dbReference>
<feature type="compositionally biased region" description="Low complexity" evidence="1">
    <location>
        <begin position="185"/>
        <end position="194"/>
    </location>
</feature>
<feature type="compositionally biased region" description="Basic and acidic residues" evidence="1">
    <location>
        <begin position="264"/>
        <end position="285"/>
    </location>
</feature>
<feature type="compositionally biased region" description="Low complexity" evidence="1">
    <location>
        <begin position="254"/>
        <end position="263"/>
    </location>
</feature>
<feature type="region of interest" description="Disordered" evidence="1">
    <location>
        <begin position="463"/>
        <end position="486"/>
    </location>
</feature>
<reference evidence="2 3" key="1">
    <citation type="submission" date="2024-01" db="EMBL/GenBank/DDBJ databases">
        <title>Comparative genomics of Cryptococcus and Kwoniella reveals pathogenesis evolution and contrasting modes of karyotype evolution via chromosome fusion or intercentromeric recombination.</title>
        <authorList>
            <person name="Coelho M.A."/>
            <person name="David-Palma M."/>
            <person name="Shea T."/>
            <person name="Bowers K."/>
            <person name="McGinley-Smith S."/>
            <person name="Mohammad A.W."/>
            <person name="Gnirke A."/>
            <person name="Yurkov A.M."/>
            <person name="Nowrousian M."/>
            <person name="Sun S."/>
            <person name="Cuomo C.A."/>
            <person name="Heitman J."/>
        </authorList>
    </citation>
    <scope>NUCLEOTIDE SEQUENCE [LARGE SCALE GENOMIC DNA]</scope>
    <source>
        <strain evidence="2">CBS 11374</strain>
    </source>
</reference>
<feature type="compositionally biased region" description="Basic residues" evidence="1">
    <location>
        <begin position="86"/>
        <end position="107"/>
    </location>
</feature>
<dbReference type="Pfam" id="PF08624">
    <property type="entry name" value="CRC_subunit"/>
    <property type="match status" value="1"/>
</dbReference>
<evidence type="ECO:0000313" key="2">
    <source>
        <dbReference type="EMBL" id="WRT66445.1"/>
    </source>
</evidence>
<feature type="region of interest" description="Disordered" evidence="1">
    <location>
        <begin position="1"/>
        <end position="293"/>
    </location>
</feature>
<organism evidence="2 3">
    <name type="scientific">Kwoniella shivajii</name>
    <dbReference type="NCBI Taxonomy" id="564305"/>
    <lineage>
        <taxon>Eukaryota</taxon>
        <taxon>Fungi</taxon>
        <taxon>Dikarya</taxon>
        <taxon>Basidiomycota</taxon>
        <taxon>Agaricomycotina</taxon>
        <taxon>Tremellomycetes</taxon>
        <taxon>Tremellales</taxon>
        <taxon>Cryptococcaceae</taxon>
        <taxon>Kwoniella</taxon>
    </lineage>
</organism>
<accession>A0ABZ1CXG4</accession>
<evidence type="ECO:0000313" key="3">
    <source>
        <dbReference type="Proteomes" id="UP001329825"/>
    </source>
</evidence>
<protein>
    <recommendedName>
        <fullName evidence="4">Chromatin structure-remodeling complex protein RSC7</fullName>
    </recommendedName>
</protein>
<sequence length="776" mass="87012">MSSRTRGKRGPPPTVEPVAESSTSTSRSRTRTKPTKPEPSPEIVEEDFSLGDEEALALGEAEDDVLDHDQDGEDEEEEDPTPSKARSGRKGKSKGKGRGRPGFRGKPKLQVEEDEDAQGEDEEEEEEDAEEEIKPSGSRRLRKSVSYKEIPVESLDVEEQDDDNDEVAIGDEEEEVQPRKRKPPIRLSSQSSSTPRKKSRPSIKATPSNSTIPIIPPGADDGEEDGDEDGEDETDSPYKLEKIPGGSGRGGFSVKGAAAAAARARWDKVRREKIERGEDPDEPRSSARKPKRVRVPIQPDADTVEMDSTVTIKGEEYKVGDDEVILPDDVKGDTKVDAEGRLQGGREYKLVTFTSEHRRNPQRLYAMTIDAARACGYTDSLAFLRRCPQILKLSCTAEERQLLIDIGRIAGNLRHRQVTMVSVRNVYKLMGARVIKGGKWVTDDYYEDEALIKCQENGWEPNTLAEDEESTAQANTQASHSTKQPVLGDTTRTYTYNLTPFYTIGGPTTTFAGNGVDPWSEAGWGNKRQKLKGSGVTESDWIFRTAEQARRIDDQLKSYRNERLSILEGTDSINWVYKIEMQSEEKEAEAETEIEPEIQNGLLMPNLDRKRSGLSQDVTRELTQELEEQDTSKDVEMIDVDRETDIEKPKGPEIIVEQPNEISNKFHWGLGTWAKGVIKAAYEPHTQMPHVPLHTQPTSATFDRISYHPIISSHSSSNNHAQSTLMGPSSRGIASVEYVFENSETDVKETREKVVRDAIEWEKEMRRRRRLNSEDV</sequence>
<feature type="compositionally biased region" description="Acidic residues" evidence="1">
    <location>
        <begin position="43"/>
        <end position="80"/>
    </location>
</feature>
<keyword evidence="3" id="KW-1185">Reference proteome</keyword>